<dbReference type="AlphaFoldDB" id="A0A2T3JHW6"/>
<keyword evidence="9" id="KW-1185">Reference proteome</keyword>
<organism evidence="8 9">
    <name type="scientific">Photobacterium frigidiphilum</name>
    <dbReference type="NCBI Taxonomy" id="264736"/>
    <lineage>
        <taxon>Bacteria</taxon>
        <taxon>Pseudomonadati</taxon>
        <taxon>Pseudomonadota</taxon>
        <taxon>Gammaproteobacteria</taxon>
        <taxon>Vibrionales</taxon>
        <taxon>Vibrionaceae</taxon>
        <taxon>Photobacterium</taxon>
    </lineage>
</organism>
<reference evidence="8 9" key="1">
    <citation type="submission" date="2018-01" db="EMBL/GenBank/DDBJ databases">
        <title>Whole genome sequencing of Histamine producing bacteria.</title>
        <authorList>
            <person name="Butler K."/>
        </authorList>
    </citation>
    <scope>NUCLEOTIDE SEQUENCE [LARGE SCALE GENOMIC DNA]</scope>
    <source>
        <strain evidence="8 9">JCM 12947</strain>
    </source>
</reference>
<feature type="transmembrane region" description="Helical" evidence="6">
    <location>
        <begin position="330"/>
        <end position="363"/>
    </location>
</feature>
<dbReference type="InterPro" id="IPR052159">
    <property type="entry name" value="Competence_DNA_uptake"/>
</dbReference>
<dbReference type="EMBL" id="PYMJ01000009">
    <property type="protein sequence ID" value="PSU48567.1"/>
    <property type="molecule type" value="Genomic_DNA"/>
</dbReference>
<evidence type="ECO:0000313" key="9">
    <source>
        <dbReference type="Proteomes" id="UP000240987"/>
    </source>
</evidence>
<dbReference type="InterPro" id="IPR004477">
    <property type="entry name" value="ComEC_N"/>
</dbReference>
<dbReference type="PANTHER" id="PTHR30619:SF1">
    <property type="entry name" value="RECOMBINATION PROTEIN 2"/>
    <property type="match status" value="1"/>
</dbReference>
<sequence>MNQAVTGIAIGLLFLHWWHAIPDYLWFVTAIMLGAIVSYFLRIHLLIWIALGAAMAALSVNVYTNSVKEMPIDRENITIVAKVSSLLNSDIPTNTIDFKLLMLNSYPIDSPYPLNVRLNWLQPPEMYQGQIWQLTVKLRRPYGRLNSAGFDAEKYFVANGIHGRGTVLSGTIVDSSYIDSLSVEQTARTPSNNSSVITLRQRIFTQAMTELADKTHKAYLMALGFGVRDALELHDWQRLRDSGLAHLMAISGLHIGLAMLLGWWLGSKICALLPELHRFIWLPLWSGFACALGYAWLAGFSLPTVRAVLMCAIVMILIRLRIQWPGWKIFMVALAICLILNPLASYAAGFWMSFTAVFILYLANLSGVRQQHTVPTENNIHYQKDLLWEKMKVLAQLQCVLLLFMLPLQWYWFGGISLLAPFINFVSVPWVSTLTVPLVLAAIATVWFPWLSNVFWQLADWTLYPVIWLAEQSVGTWLSLSSAWLPFLIGGMAWAALGWFISWRNFKWIHISILIVFVSWGIPIFFQQAMSTLVTFNQSFLANDVDISHDESSIGDVASPLWTVNMLDVGHGLAVLIERNGKAVLYDTGNRWQQGSIATSVIEPVLRKKGINQLDGVILSHADSDHAGGFDIISQQFEPIWKRSSDRRDGFLPCMQGALWQWEGLNFEVLWPPKIVKRAANPHSCVVQISDRNIHTVKPTNVLLTGDIDAISELLLARQYPDLAPDILFVPHHGSKTSSTNTWLAGMSPELALVSSAKYNPWNLPSTQIKQRYIDKGTRWLDTAQTGQVSIAIEAGSRKTQRYRQDIDDTWYRRLFADE</sequence>
<evidence type="ECO:0000259" key="7">
    <source>
        <dbReference type="SMART" id="SM00849"/>
    </source>
</evidence>
<dbReference type="Pfam" id="PF00753">
    <property type="entry name" value="Lactamase_B"/>
    <property type="match status" value="1"/>
</dbReference>
<dbReference type="Proteomes" id="UP000240987">
    <property type="component" value="Unassembled WGS sequence"/>
</dbReference>
<dbReference type="InterPro" id="IPR001279">
    <property type="entry name" value="Metallo-B-lactamas"/>
</dbReference>
<dbReference type="InterPro" id="IPR025405">
    <property type="entry name" value="DUF4131"/>
</dbReference>
<evidence type="ECO:0000256" key="6">
    <source>
        <dbReference type="SAM" id="Phobius"/>
    </source>
</evidence>
<keyword evidence="2" id="KW-1003">Cell membrane</keyword>
<dbReference type="SMART" id="SM00849">
    <property type="entry name" value="Lactamase_B"/>
    <property type="match status" value="1"/>
</dbReference>
<comment type="caution">
    <text evidence="8">The sequence shown here is derived from an EMBL/GenBank/DDBJ whole genome shotgun (WGS) entry which is preliminary data.</text>
</comment>
<dbReference type="PANTHER" id="PTHR30619">
    <property type="entry name" value="DNA INTERNALIZATION/COMPETENCE PROTEIN COMEC/REC2"/>
    <property type="match status" value="1"/>
</dbReference>
<dbReference type="InterPro" id="IPR036866">
    <property type="entry name" value="RibonucZ/Hydroxyglut_hydro"/>
</dbReference>
<dbReference type="NCBIfam" id="TIGR00361">
    <property type="entry name" value="ComEC_Rec2"/>
    <property type="match status" value="1"/>
</dbReference>
<proteinExistence type="predicted"/>
<evidence type="ECO:0000313" key="8">
    <source>
        <dbReference type="EMBL" id="PSU48567.1"/>
    </source>
</evidence>
<dbReference type="Pfam" id="PF13567">
    <property type="entry name" value="DUF4131"/>
    <property type="match status" value="1"/>
</dbReference>
<feature type="transmembrane region" description="Helical" evidence="6">
    <location>
        <begin position="483"/>
        <end position="501"/>
    </location>
</feature>
<accession>A0A2T3JHW6</accession>
<name>A0A2T3JHW6_9GAMM</name>
<dbReference type="Pfam" id="PF03772">
    <property type="entry name" value="Competence"/>
    <property type="match status" value="1"/>
</dbReference>
<comment type="subcellular location">
    <subcellularLocation>
        <location evidence="1">Cell membrane</location>
        <topology evidence="1">Multi-pass membrane protein</topology>
    </subcellularLocation>
</comment>
<protein>
    <submittedName>
        <fullName evidence="8">DNA internalization-related competence protein ComEC/Rec2</fullName>
    </submittedName>
</protein>
<feature type="transmembrane region" description="Helical" evidence="6">
    <location>
        <begin position="244"/>
        <end position="265"/>
    </location>
</feature>
<evidence type="ECO:0000256" key="3">
    <source>
        <dbReference type="ARBA" id="ARBA00022692"/>
    </source>
</evidence>
<evidence type="ECO:0000256" key="5">
    <source>
        <dbReference type="ARBA" id="ARBA00023136"/>
    </source>
</evidence>
<dbReference type="GO" id="GO:0005886">
    <property type="term" value="C:plasma membrane"/>
    <property type="evidence" value="ECO:0007669"/>
    <property type="project" value="UniProtKB-SubCell"/>
</dbReference>
<evidence type="ECO:0000256" key="4">
    <source>
        <dbReference type="ARBA" id="ARBA00022989"/>
    </source>
</evidence>
<feature type="transmembrane region" description="Helical" evidence="6">
    <location>
        <begin position="285"/>
        <end position="318"/>
    </location>
</feature>
<dbReference type="RefSeq" id="WP_107242754.1">
    <property type="nucleotide sequence ID" value="NZ_PYMJ01000009.1"/>
</dbReference>
<gene>
    <name evidence="8" type="ORF">C9J12_10960</name>
</gene>
<keyword evidence="5 6" id="KW-0472">Membrane</keyword>
<feature type="transmembrane region" description="Helical" evidence="6">
    <location>
        <begin position="508"/>
        <end position="526"/>
    </location>
</feature>
<feature type="domain" description="Metallo-beta-lactamase" evidence="7">
    <location>
        <begin position="571"/>
        <end position="758"/>
    </location>
</feature>
<dbReference type="NCBIfam" id="TIGR00360">
    <property type="entry name" value="ComEC_N-term"/>
    <property type="match status" value="1"/>
</dbReference>
<dbReference type="InterPro" id="IPR035681">
    <property type="entry name" value="ComA-like_MBL"/>
</dbReference>
<evidence type="ECO:0000256" key="1">
    <source>
        <dbReference type="ARBA" id="ARBA00004651"/>
    </source>
</evidence>
<keyword evidence="3 6" id="KW-0812">Transmembrane</keyword>
<feature type="transmembrane region" description="Helical" evidence="6">
    <location>
        <begin position="24"/>
        <end position="41"/>
    </location>
</feature>
<dbReference type="GO" id="GO:0030420">
    <property type="term" value="P:establishment of competence for transformation"/>
    <property type="evidence" value="ECO:0007669"/>
    <property type="project" value="InterPro"/>
</dbReference>
<feature type="transmembrane region" description="Helical" evidence="6">
    <location>
        <begin position="47"/>
        <end position="64"/>
    </location>
</feature>
<evidence type="ECO:0000256" key="2">
    <source>
        <dbReference type="ARBA" id="ARBA00022475"/>
    </source>
</evidence>
<feature type="transmembrane region" description="Helical" evidence="6">
    <location>
        <begin position="425"/>
        <end position="448"/>
    </location>
</feature>
<dbReference type="Gene3D" id="3.60.15.10">
    <property type="entry name" value="Ribonuclease Z/Hydroxyacylglutathione hydrolase-like"/>
    <property type="match status" value="1"/>
</dbReference>
<dbReference type="OrthoDB" id="9761531at2"/>
<dbReference type="CDD" id="cd07731">
    <property type="entry name" value="ComA-like_MBL-fold"/>
    <property type="match status" value="1"/>
</dbReference>
<dbReference type="SUPFAM" id="SSF56281">
    <property type="entry name" value="Metallo-hydrolase/oxidoreductase"/>
    <property type="match status" value="1"/>
</dbReference>
<keyword evidence="4 6" id="KW-1133">Transmembrane helix</keyword>
<dbReference type="InterPro" id="IPR004797">
    <property type="entry name" value="Competence_ComEC/Rec2"/>
</dbReference>